<name>A0A8X7Q9D8_BRACI</name>
<evidence type="ECO:0000313" key="2">
    <source>
        <dbReference type="Proteomes" id="UP000886595"/>
    </source>
</evidence>
<evidence type="ECO:0000313" key="1">
    <source>
        <dbReference type="EMBL" id="KAG2264505.1"/>
    </source>
</evidence>
<organism evidence="1 2">
    <name type="scientific">Brassica carinata</name>
    <name type="common">Ethiopian mustard</name>
    <name type="synonym">Abyssinian cabbage</name>
    <dbReference type="NCBI Taxonomy" id="52824"/>
    <lineage>
        <taxon>Eukaryota</taxon>
        <taxon>Viridiplantae</taxon>
        <taxon>Streptophyta</taxon>
        <taxon>Embryophyta</taxon>
        <taxon>Tracheophyta</taxon>
        <taxon>Spermatophyta</taxon>
        <taxon>Magnoliopsida</taxon>
        <taxon>eudicotyledons</taxon>
        <taxon>Gunneridae</taxon>
        <taxon>Pentapetalae</taxon>
        <taxon>rosids</taxon>
        <taxon>malvids</taxon>
        <taxon>Brassicales</taxon>
        <taxon>Brassicaceae</taxon>
        <taxon>Brassiceae</taxon>
        <taxon>Brassica</taxon>
    </lineage>
</organism>
<keyword evidence="2" id="KW-1185">Reference proteome</keyword>
<dbReference type="OrthoDB" id="10477638at2759"/>
<reference evidence="1 2" key="1">
    <citation type="submission" date="2020-02" db="EMBL/GenBank/DDBJ databases">
        <authorList>
            <person name="Ma Q."/>
            <person name="Huang Y."/>
            <person name="Song X."/>
            <person name="Pei D."/>
        </authorList>
    </citation>
    <scope>NUCLEOTIDE SEQUENCE [LARGE SCALE GENOMIC DNA]</scope>
    <source>
        <strain evidence="1">Sxm20200214</strain>
        <tissue evidence="1">Leaf</tissue>
    </source>
</reference>
<dbReference type="Proteomes" id="UP000886595">
    <property type="component" value="Unassembled WGS sequence"/>
</dbReference>
<gene>
    <name evidence="1" type="ORF">Bca52824_071584</name>
</gene>
<protein>
    <submittedName>
        <fullName evidence="1">Uncharacterized protein</fullName>
    </submittedName>
</protein>
<accession>A0A8X7Q9D8</accession>
<dbReference type="AlphaFoldDB" id="A0A8X7Q9D8"/>
<proteinExistence type="predicted"/>
<comment type="caution">
    <text evidence="1">The sequence shown here is derived from an EMBL/GenBank/DDBJ whole genome shotgun (WGS) entry which is preliminary data.</text>
</comment>
<sequence length="88" mass="10167">MIHGFCYKTQPERRVQEVRAGRPTTTKHIRQLKCSEDLAGVDLVVDLTDFGEEAVIHVEDEPVIGEFHQDRFRFIGDDDSKQTSIDFF</sequence>
<dbReference type="EMBL" id="JAAMPC010000014">
    <property type="protein sequence ID" value="KAG2264505.1"/>
    <property type="molecule type" value="Genomic_DNA"/>
</dbReference>